<organism evidence="1 2">
    <name type="scientific">Racocetra persica</name>
    <dbReference type="NCBI Taxonomy" id="160502"/>
    <lineage>
        <taxon>Eukaryota</taxon>
        <taxon>Fungi</taxon>
        <taxon>Fungi incertae sedis</taxon>
        <taxon>Mucoromycota</taxon>
        <taxon>Glomeromycotina</taxon>
        <taxon>Glomeromycetes</taxon>
        <taxon>Diversisporales</taxon>
        <taxon>Gigasporaceae</taxon>
        <taxon>Racocetra</taxon>
    </lineage>
</organism>
<accession>A0ACA9RTR6</accession>
<reference evidence="1" key="1">
    <citation type="submission" date="2021-06" db="EMBL/GenBank/DDBJ databases">
        <authorList>
            <person name="Kallberg Y."/>
            <person name="Tangrot J."/>
            <person name="Rosling A."/>
        </authorList>
    </citation>
    <scope>NUCLEOTIDE SEQUENCE</scope>
    <source>
        <strain evidence="1">MA461A</strain>
    </source>
</reference>
<dbReference type="EMBL" id="CAJVQC010069147">
    <property type="protein sequence ID" value="CAG8808676.1"/>
    <property type="molecule type" value="Genomic_DNA"/>
</dbReference>
<gene>
    <name evidence="1" type="ORF">RPERSI_LOCUS22682</name>
</gene>
<comment type="caution">
    <text evidence="1">The sequence shown here is derived from an EMBL/GenBank/DDBJ whole genome shotgun (WGS) entry which is preliminary data.</text>
</comment>
<name>A0ACA9RTR6_9GLOM</name>
<dbReference type="Proteomes" id="UP000789920">
    <property type="component" value="Unassembled WGS sequence"/>
</dbReference>
<evidence type="ECO:0000313" key="1">
    <source>
        <dbReference type="EMBL" id="CAG8808676.1"/>
    </source>
</evidence>
<protein>
    <submittedName>
        <fullName evidence="1">34611_t:CDS:1</fullName>
    </submittedName>
</protein>
<proteinExistence type="predicted"/>
<sequence>MPLPSRSRMERDISKACSQELHFTSEIISGADLLKSFNLLPEDKSENPSEIKNRKLTKNRIVWGMLEK</sequence>
<keyword evidence="2" id="KW-1185">Reference proteome</keyword>
<evidence type="ECO:0000313" key="2">
    <source>
        <dbReference type="Proteomes" id="UP000789920"/>
    </source>
</evidence>